<keyword evidence="4 9" id="KW-0460">Magnesium</keyword>
<evidence type="ECO:0000256" key="2">
    <source>
        <dbReference type="ARBA" id="ARBA00022679"/>
    </source>
</evidence>
<evidence type="ECO:0000256" key="9">
    <source>
        <dbReference type="HAMAP-Rule" id="MF_00112"/>
    </source>
</evidence>
<keyword evidence="7 9" id="KW-1208">Phospholipid metabolism</keyword>
<dbReference type="EC" id="2.5.1.41" evidence="9"/>
<evidence type="ECO:0000256" key="6">
    <source>
        <dbReference type="ARBA" id="ARBA00023209"/>
    </source>
</evidence>
<sequence>MRGKVKEYILNEIKAKGAIHMTLLDPDRVSAERAATIAREAARAGTSAIMIGGSIGVSEGMTDETILAIKKAVDIPVILFPGSPSALSRYADAVWFISVLNSHNPYFITGAQMQGAPIVKRYSLEVLPLGYIIVGWGGAVSIVSYTRPLPFEEPEIAAAYALAAEYMGFDFVYLEGGSGGKPVPPRVVRAVRNTVSIPIVVGGGVRKPSTARKLVEAGADIIVTGTITEVAEDVYSAIKGIVEGVLEGARNRLEAKKNLGSSRREET</sequence>
<comment type="catalytic activity">
    <reaction evidence="8 9">
        <text>sn-glycerol 1-phosphate + (2E,6E,10E)-geranylgeranyl diphosphate = sn-3-O-(geranylgeranyl)glycerol 1-phosphate + diphosphate</text>
        <dbReference type="Rhea" id="RHEA:23404"/>
        <dbReference type="ChEBI" id="CHEBI:33019"/>
        <dbReference type="ChEBI" id="CHEBI:57677"/>
        <dbReference type="ChEBI" id="CHEBI:57685"/>
        <dbReference type="ChEBI" id="CHEBI:58756"/>
        <dbReference type="EC" id="2.5.1.41"/>
    </reaction>
</comment>
<proteinExistence type="inferred from homology"/>
<keyword evidence="1 9" id="KW-0444">Lipid biosynthesis</keyword>
<dbReference type="NCBIfam" id="TIGR01769">
    <property type="entry name" value="GGGP"/>
    <property type="match status" value="1"/>
</dbReference>
<comment type="caution">
    <text evidence="10">The sequence shown here is derived from an EMBL/GenBank/DDBJ whole genome shotgun (WGS) entry which is preliminary data.</text>
</comment>
<gene>
    <name evidence="10" type="ORF">ENU21_03090</name>
</gene>
<dbReference type="NCBIfam" id="TIGR01768">
    <property type="entry name" value="GGGP-family"/>
    <property type="match status" value="1"/>
</dbReference>
<organism evidence="10">
    <name type="scientific">Thermofilum pendens</name>
    <dbReference type="NCBI Taxonomy" id="2269"/>
    <lineage>
        <taxon>Archaea</taxon>
        <taxon>Thermoproteota</taxon>
        <taxon>Thermoprotei</taxon>
        <taxon>Thermofilales</taxon>
        <taxon>Thermofilaceae</taxon>
        <taxon>Thermofilum</taxon>
    </lineage>
</organism>
<dbReference type="PANTHER" id="PTHR40029:SF2">
    <property type="entry name" value="HEPTAPRENYLGLYCERYL PHOSPHATE SYNTHASE"/>
    <property type="match status" value="1"/>
</dbReference>
<dbReference type="Gene3D" id="3.20.20.390">
    <property type="entry name" value="FMN-linked oxidoreductases"/>
    <property type="match status" value="1"/>
</dbReference>
<keyword evidence="6 9" id="KW-0594">Phospholipid biosynthesis</keyword>
<feature type="binding site" evidence="9">
    <location>
        <begin position="173"/>
        <end position="179"/>
    </location>
    <ligand>
        <name>sn-glycerol 1-phosphate</name>
        <dbReference type="ChEBI" id="CHEBI:57685"/>
    </ligand>
</feature>
<dbReference type="InterPro" id="IPR039074">
    <property type="entry name" value="GGGP/HepGP_synthase_I"/>
</dbReference>
<evidence type="ECO:0000256" key="8">
    <source>
        <dbReference type="ARBA" id="ARBA00047288"/>
    </source>
</evidence>
<dbReference type="EMBL" id="DTBQ01000087">
    <property type="protein sequence ID" value="HGM46727.1"/>
    <property type="molecule type" value="Genomic_DNA"/>
</dbReference>
<dbReference type="InterPro" id="IPR038597">
    <property type="entry name" value="GGGP/HepGP_synthase_sf"/>
</dbReference>
<keyword evidence="2 9" id="KW-0808">Transferase</keyword>
<dbReference type="InterPro" id="IPR008205">
    <property type="entry name" value="GGGP_HepGP_synthase"/>
</dbReference>
<evidence type="ECO:0000313" key="10">
    <source>
        <dbReference type="EMBL" id="HGM46727.1"/>
    </source>
</evidence>
<dbReference type="Pfam" id="PF01884">
    <property type="entry name" value="PcrB"/>
    <property type="match status" value="1"/>
</dbReference>
<dbReference type="GO" id="GO:0120536">
    <property type="term" value="F:heptaprenylglyceryl phosphate synthase activity"/>
    <property type="evidence" value="ECO:0007669"/>
    <property type="project" value="UniProtKB-ARBA"/>
</dbReference>
<dbReference type="NCBIfam" id="NF003198">
    <property type="entry name" value="PRK04169.1-2"/>
    <property type="match status" value="1"/>
</dbReference>
<accession>A0A7C4H7R3</accession>
<dbReference type="SUPFAM" id="SSF51395">
    <property type="entry name" value="FMN-linked oxidoreductases"/>
    <property type="match status" value="1"/>
</dbReference>
<feature type="binding site" evidence="9">
    <location>
        <position position="25"/>
    </location>
    <ligand>
        <name>Mg(2+)</name>
        <dbReference type="ChEBI" id="CHEBI:18420"/>
    </ligand>
</feature>
<protein>
    <recommendedName>
        <fullName evidence="9">Geranylgeranylglyceryl phosphate synthase</fullName>
        <shortName evidence="9">GGGP synthase</shortName>
        <shortName evidence="9">GGGPS</shortName>
        <ecNumber evidence="9">2.5.1.41</ecNumber>
    </recommendedName>
    <alternativeName>
        <fullName evidence="9">(S)-3-O-geranylgeranylglyceryl phosphate synthase</fullName>
    </alternativeName>
    <alternativeName>
        <fullName evidence="9">Phosphoglycerol geranylgeranyltransferase</fullName>
    </alternativeName>
</protein>
<keyword evidence="9" id="KW-0963">Cytoplasm</keyword>
<keyword evidence="5 9" id="KW-0443">Lipid metabolism</keyword>
<dbReference type="GO" id="GO:0046474">
    <property type="term" value="P:glycerophospholipid biosynthetic process"/>
    <property type="evidence" value="ECO:0007669"/>
    <property type="project" value="UniProtKB-UniRule"/>
</dbReference>
<comment type="pathway">
    <text evidence="9">Membrane lipid metabolism; glycerophospholipid metabolism.</text>
</comment>
<dbReference type="CDD" id="cd02812">
    <property type="entry name" value="PcrB_like"/>
    <property type="match status" value="1"/>
</dbReference>
<dbReference type="UniPathway" id="UPA00940"/>
<name>A0A7C4H7R3_THEPE</name>
<evidence type="ECO:0000256" key="5">
    <source>
        <dbReference type="ARBA" id="ARBA00023098"/>
    </source>
</evidence>
<evidence type="ECO:0000256" key="1">
    <source>
        <dbReference type="ARBA" id="ARBA00022516"/>
    </source>
</evidence>
<comment type="caution">
    <text evidence="9">Lacks conserved residue(s) required for the propagation of feature annotation.</text>
</comment>
<dbReference type="HAMAP" id="MF_00112">
    <property type="entry name" value="GGGP_HepGP_synthase"/>
    <property type="match status" value="1"/>
</dbReference>
<dbReference type="GO" id="GO:0000287">
    <property type="term" value="F:magnesium ion binding"/>
    <property type="evidence" value="ECO:0007669"/>
    <property type="project" value="UniProtKB-UniRule"/>
</dbReference>
<reference evidence="10" key="1">
    <citation type="journal article" date="2020" name="mSystems">
        <title>Genome- and Community-Level Interaction Insights into Carbon Utilization and Element Cycling Functions of Hydrothermarchaeota in Hydrothermal Sediment.</title>
        <authorList>
            <person name="Zhou Z."/>
            <person name="Liu Y."/>
            <person name="Xu W."/>
            <person name="Pan J."/>
            <person name="Luo Z.H."/>
            <person name="Li M."/>
        </authorList>
    </citation>
    <scope>NUCLEOTIDE SEQUENCE</scope>
    <source>
        <strain evidence="10">SpSt-649</strain>
    </source>
</reference>
<dbReference type="InterPro" id="IPR010946">
    <property type="entry name" value="GGGP_synth"/>
</dbReference>
<comment type="cofactor">
    <cofactor evidence="9">
        <name>Mg(2+)</name>
        <dbReference type="ChEBI" id="CHEBI:18420"/>
    </cofactor>
</comment>
<dbReference type="AlphaFoldDB" id="A0A7C4H7R3"/>
<evidence type="ECO:0000256" key="4">
    <source>
        <dbReference type="ARBA" id="ARBA00022842"/>
    </source>
</evidence>
<feature type="binding site" evidence="9">
    <location>
        <begin position="225"/>
        <end position="226"/>
    </location>
    <ligand>
        <name>sn-glycerol 1-phosphate</name>
        <dbReference type="ChEBI" id="CHEBI:57685"/>
    </ligand>
</feature>
<evidence type="ECO:0000256" key="3">
    <source>
        <dbReference type="ARBA" id="ARBA00022723"/>
    </source>
</evidence>
<feature type="binding site" evidence="9">
    <location>
        <position position="54"/>
    </location>
    <ligand>
        <name>Mg(2+)</name>
        <dbReference type="ChEBI" id="CHEBI:18420"/>
    </ligand>
</feature>
<dbReference type="GO" id="GO:0047294">
    <property type="term" value="F:phosphoglycerol geranylgeranyltransferase activity"/>
    <property type="evidence" value="ECO:0007669"/>
    <property type="project" value="UniProtKB-UniRule"/>
</dbReference>
<comment type="similarity">
    <text evidence="9">Belongs to the GGGP/HepGP synthase family. Group II subfamily.</text>
</comment>
<evidence type="ECO:0000256" key="7">
    <source>
        <dbReference type="ARBA" id="ARBA00023264"/>
    </source>
</evidence>
<comment type="subcellular location">
    <subcellularLocation>
        <location evidence="9">Cytoplasm</location>
    </subcellularLocation>
</comment>
<dbReference type="PANTHER" id="PTHR40029">
    <property type="match status" value="1"/>
</dbReference>
<comment type="function">
    <text evidence="9">Prenyltransferase that catalyzes the transfer of the geranylgeranyl moiety of geranylgeranyl diphosphate (GGPP) to the C3 hydroxyl of sn-glycerol-1-phosphate (G1P). This reaction is the first ether-bond-formation step in the biosynthesis of archaeal membrane lipids.</text>
</comment>
<keyword evidence="3 9" id="KW-0479">Metal-binding</keyword>
<feature type="binding site" evidence="9">
    <location>
        <begin position="203"/>
        <end position="204"/>
    </location>
    <ligand>
        <name>sn-glycerol 1-phosphate</name>
        <dbReference type="ChEBI" id="CHEBI:57685"/>
    </ligand>
</feature>
<dbReference type="GO" id="GO:0005737">
    <property type="term" value="C:cytoplasm"/>
    <property type="evidence" value="ECO:0007669"/>
    <property type="project" value="UniProtKB-SubCell"/>
</dbReference>